<keyword evidence="4" id="KW-0109">Calcium transport</keyword>
<dbReference type="OrthoDB" id="9766127at2"/>
<reference evidence="8 9" key="1">
    <citation type="submission" date="2019-11" db="EMBL/GenBank/DDBJ databases">
        <title>Genome of Strain BIT-d1.</title>
        <authorList>
            <person name="Yang Y."/>
        </authorList>
    </citation>
    <scope>NUCLEOTIDE SEQUENCE [LARGE SCALE GENOMIC DNA]</scope>
    <source>
        <strain evidence="8 9">BIT-d1</strain>
    </source>
</reference>
<protein>
    <recommendedName>
        <fullName evidence="4">Calcium-transporting ATPase</fullName>
        <ecNumber evidence="4">7.2.2.10</ecNumber>
    </recommendedName>
    <alternativeName>
        <fullName evidence="4">Ca(2+)-ATPase</fullName>
    </alternativeName>
    <alternativeName>
        <fullName evidence="4">Calcium pump</fullName>
    </alternativeName>
    <alternativeName>
        <fullName evidence="4">Calcium-dependent ATPase</fullName>
    </alternativeName>
</protein>
<keyword evidence="4" id="KW-1003">Cell membrane</keyword>
<comment type="cofactor">
    <cofactor evidence="4">
        <name>Mg(2+)</name>
        <dbReference type="ChEBI" id="CHEBI:18420"/>
    </cofactor>
</comment>
<comment type="catalytic activity">
    <reaction evidence="4">
        <text>Ca(2+)(in) + ATP + H2O = Ca(2+)(out) + ADP + phosphate + H(+)</text>
        <dbReference type="Rhea" id="RHEA:18105"/>
        <dbReference type="ChEBI" id="CHEBI:15377"/>
        <dbReference type="ChEBI" id="CHEBI:15378"/>
        <dbReference type="ChEBI" id="CHEBI:29108"/>
        <dbReference type="ChEBI" id="CHEBI:30616"/>
        <dbReference type="ChEBI" id="CHEBI:43474"/>
        <dbReference type="ChEBI" id="CHEBI:456216"/>
        <dbReference type="EC" id="7.2.2.10"/>
    </reaction>
</comment>
<feature type="binding site" evidence="6">
    <location>
        <begin position="161"/>
        <end position="163"/>
    </location>
    <ligand>
        <name>substrate</name>
    </ligand>
</feature>
<organism evidence="8 9">
    <name type="scientific">Myroides albus</name>
    <dbReference type="NCBI Taxonomy" id="2562892"/>
    <lineage>
        <taxon>Bacteria</taxon>
        <taxon>Pseudomonadati</taxon>
        <taxon>Bacteroidota</taxon>
        <taxon>Flavobacteriia</taxon>
        <taxon>Flavobacteriales</taxon>
        <taxon>Flavobacteriaceae</taxon>
        <taxon>Myroides</taxon>
    </lineage>
</organism>
<dbReference type="SUPFAM" id="SSF53649">
    <property type="entry name" value="Alkaline phosphatase-like"/>
    <property type="match status" value="1"/>
</dbReference>
<name>A0A6I3LKE5_9FLAO</name>
<evidence type="ECO:0000256" key="3">
    <source>
        <dbReference type="ARBA" id="ARBA00022729"/>
    </source>
</evidence>
<evidence type="ECO:0000256" key="2">
    <source>
        <dbReference type="ARBA" id="ARBA00022723"/>
    </source>
</evidence>
<dbReference type="Gene3D" id="3.30.1360.150">
    <property type="match status" value="1"/>
</dbReference>
<feature type="chain" id="PRO_5026310695" description="Calcium-transporting ATPase" evidence="7">
    <location>
        <begin position="22"/>
        <end position="550"/>
    </location>
</feature>
<keyword evidence="4" id="KW-0106">Calcium</keyword>
<evidence type="ECO:0000313" key="8">
    <source>
        <dbReference type="EMBL" id="MTG96632.1"/>
    </source>
</evidence>
<dbReference type="InterPro" id="IPR017850">
    <property type="entry name" value="Alkaline_phosphatase_core_sf"/>
</dbReference>
<evidence type="ECO:0000256" key="5">
    <source>
        <dbReference type="PIRSR" id="PIRSR031924-50"/>
    </source>
</evidence>
<keyword evidence="4" id="KW-0813">Transport</keyword>
<dbReference type="GO" id="GO:0005886">
    <property type="term" value="C:plasma membrane"/>
    <property type="evidence" value="ECO:0007669"/>
    <property type="project" value="UniProtKB-SubCell"/>
</dbReference>
<comment type="function">
    <text evidence="4">Catalyzes the hydrolysis of ATP coupled with the transport of calcium.</text>
</comment>
<dbReference type="InterPro" id="IPR002591">
    <property type="entry name" value="Phosphodiest/P_Trfase"/>
</dbReference>
<evidence type="ECO:0000256" key="4">
    <source>
        <dbReference type="PIRNR" id="PIRNR031924"/>
    </source>
</evidence>
<keyword evidence="2 4" id="KW-0479">Metal-binding</keyword>
<keyword evidence="4" id="KW-0406">Ion transport</keyword>
<accession>A0A6I3LKE5</accession>
<dbReference type="Proteomes" id="UP000438760">
    <property type="component" value="Unassembled WGS sequence"/>
</dbReference>
<dbReference type="RefSeq" id="WP_155090682.1">
    <property type="nucleotide sequence ID" value="NZ_WMJX01000001.1"/>
</dbReference>
<feature type="active site" description="Phosphothreonine intermediate" evidence="5">
    <location>
        <position position="78"/>
    </location>
</feature>
<keyword evidence="4" id="KW-0547">Nucleotide-binding</keyword>
<keyword evidence="4" id="KW-0460">Magnesium</keyword>
<keyword evidence="4" id="KW-0067">ATP-binding</keyword>
<dbReference type="GO" id="GO:0004035">
    <property type="term" value="F:alkaline phosphatase activity"/>
    <property type="evidence" value="ECO:0007669"/>
    <property type="project" value="InterPro"/>
</dbReference>
<dbReference type="EMBL" id="WMJX01000001">
    <property type="protein sequence ID" value="MTG96632.1"/>
    <property type="molecule type" value="Genomic_DNA"/>
</dbReference>
<evidence type="ECO:0000256" key="6">
    <source>
        <dbReference type="PIRSR" id="PIRSR031924-51"/>
    </source>
</evidence>
<dbReference type="AlphaFoldDB" id="A0A6I3LKE5"/>
<keyword evidence="1 5" id="KW-0597">Phosphoprotein</keyword>
<proteinExistence type="predicted"/>
<dbReference type="PIRSF" id="PIRSF031924">
    <property type="entry name" value="Pi-irrepressible_AP"/>
    <property type="match status" value="1"/>
</dbReference>
<dbReference type="CDD" id="cd16016">
    <property type="entry name" value="AP-SPAP"/>
    <property type="match status" value="1"/>
</dbReference>
<keyword evidence="9" id="KW-1185">Reference proteome</keyword>
<evidence type="ECO:0000256" key="7">
    <source>
        <dbReference type="SAM" id="SignalP"/>
    </source>
</evidence>
<dbReference type="GO" id="GO:0005524">
    <property type="term" value="F:ATP binding"/>
    <property type="evidence" value="ECO:0007669"/>
    <property type="project" value="UniProtKB-KW"/>
</dbReference>
<dbReference type="Pfam" id="PF01663">
    <property type="entry name" value="Phosphodiest"/>
    <property type="match status" value="1"/>
</dbReference>
<comment type="caution">
    <text evidence="8">The sequence shown here is derived from an EMBL/GenBank/DDBJ whole genome shotgun (WGS) entry which is preliminary data.</text>
</comment>
<keyword evidence="4" id="KW-0472">Membrane</keyword>
<feature type="binding site" evidence="6">
    <location>
        <position position="99"/>
    </location>
    <ligand>
        <name>substrate</name>
    </ligand>
</feature>
<dbReference type="InterPro" id="IPR026263">
    <property type="entry name" value="Alkaline_phosphatase_prok"/>
</dbReference>
<dbReference type="NCBIfam" id="NF042991">
    <property type="entry name" value="alk_phos_PafA"/>
    <property type="match status" value="1"/>
</dbReference>
<feature type="signal peptide" evidence="7">
    <location>
        <begin position="1"/>
        <end position="21"/>
    </location>
</feature>
<evidence type="ECO:0000313" key="9">
    <source>
        <dbReference type="Proteomes" id="UP000438760"/>
    </source>
</evidence>
<gene>
    <name evidence="8" type="ORF">GJV76_00490</name>
</gene>
<evidence type="ECO:0000256" key="1">
    <source>
        <dbReference type="ARBA" id="ARBA00022553"/>
    </source>
</evidence>
<dbReference type="GO" id="GO:0046872">
    <property type="term" value="F:metal ion binding"/>
    <property type="evidence" value="ECO:0007669"/>
    <property type="project" value="UniProtKB-KW"/>
</dbReference>
<dbReference type="EC" id="7.2.2.10" evidence="4"/>
<dbReference type="PANTHER" id="PTHR10151:SF120">
    <property type="entry name" value="BIS(5'-ADENOSYL)-TRIPHOSPHATASE"/>
    <property type="match status" value="1"/>
</dbReference>
<sequence>MNFKSTIYAAVGCLFSVAALANETLPKPKLVVGLVVDQMRWDYLYRYYDRYSDNGFKRLLNEGFSSENTYIDYVPTYTAIGHSTVYTGSVPAIHGIAGNDFIIQATGESMYCTQDDSVVGVGGGEGKIGKQSPKNLLVSTVTDQLKLATNFQSKVIGIAIKDRGGILPAGHFANAAYWLDGTTGDWITSTFYMNDLPKWVKSFNKQKLADKYFKQGWKTLYPIDSYVLSISDDNEYEQPFKGEDKPVFPRNLVKLKKDNGYDLIKSTPFGNSLTLDFAKAAIESEELGNNSKGVTDFLAVSLSSTDYIGHQFAINSIEIEDTYLRLDADLAEFFEYLDKKVGKGNYTLFLTADHGAAHNPKFFADQKGNAGYFNTGEARKILNEKLAKKFEQEDIIKSLTNYQVHLNNKLIEDKDLEEDDIREFIVREMKKLEGIAFVTDMDKAAQASIPQKIRERIVNGYNIKRSGVIQYILEPQWYSGKKDGKGTTHGTWGSYDAHIPAVFMGWGVKPGKTTRETHMTDIAPTIAEILKIEVPNGNIGTPIHEAIDVK</sequence>
<keyword evidence="4" id="KW-0997">Cell inner membrane</keyword>
<keyword evidence="3 7" id="KW-0732">Signal</keyword>
<dbReference type="PANTHER" id="PTHR10151">
    <property type="entry name" value="ECTONUCLEOTIDE PYROPHOSPHATASE/PHOSPHODIESTERASE"/>
    <property type="match status" value="1"/>
</dbReference>
<dbReference type="Gene3D" id="3.40.720.10">
    <property type="entry name" value="Alkaline Phosphatase, subunit A"/>
    <property type="match status" value="1"/>
</dbReference>
<comment type="subcellular location">
    <subcellularLocation>
        <location evidence="4">Cell inner membrane</location>
        <topology evidence="4">Peripheral membrane protein</topology>
        <orientation evidence="4">Periplasmic side</orientation>
    </subcellularLocation>
</comment>
<dbReference type="GO" id="GO:0005388">
    <property type="term" value="F:P-type calcium transporter activity"/>
    <property type="evidence" value="ECO:0007669"/>
    <property type="project" value="UniProtKB-EC"/>
</dbReference>